<evidence type="ECO:0000313" key="2">
    <source>
        <dbReference type="EMBL" id="ABN67132.1"/>
    </source>
</evidence>
<dbReference type="AlphaFoldDB" id="A3LVJ0"/>
<reference evidence="2 3" key="1">
    <citation type="journal article" date="2007" name="Nat. Biotechnol.">
        <title>Genome sequence of the lignocellulose-bioconverting and xylose-fermenting yeast Pichia stipitis.</title>
        <authorList>
            <person name="Jeffries T.W."/>
            <person name="Grigoriev I.V."/>
            <person name="Grimwood J."/>
            <person name="Laplaza J.M."/>
            <person name="Aerts A."/>
            <person name="Salamov A."/>
            <person name="Schmutz J."/>
            <person name="Lindquist E."/>
            <person name="Dehal P."/>
            <person name="Shapiro H."/>
            <person name="Jin Y.S."/>
            <person name="Passoth V."/>
            <person name="Richardson P.M."/>
        </authorList>
    </citation>
    <scope>NUCLEOTIDE SEQUENCE [LARGE SCALE GENOMIC DNA]</scope>
    <source>
        <strain evidence="3">ATCC 58785 / CBS 6054 / NBRC 10063 / NRRL Y-11545</strain>
    </source>
</reference>
<evidence type="ECO:0000313" key="3">
    <source>
        <dbReference type="Proteomes" id="UP000002258"/>
    </source>
</evidence>
<dbReference type="RefSeq" id="XP_001385161.1">
    <property type="nucleotide sequence ID" value="XM_001385124.1"/>
</dbReference>
<feature type="region of interest" description="Disordered" evidence="1">
    <location>
        <begin position="98"/>
        <end position="125"/>
    </location>
</feature>
<evidence type="ECO:0000256" key="1">
    <source>
        <dbReference type="SAM" id="MobiDB-lite"/>
    </source>
</evidence>
<dbReference type="EMBL" id="CP000499">
    <property type="protein sequence ID" value="ABN67132.1"/>
    <property type="molecule type" value="Genomic_DNA"/>
</dbReference>
<dbReference type="Proteomes" id="UP000002258">
    <property type="component" value="Chromosome 5"/>
</dbReference>
<dbReference type="InParanoid" id="A3LVJ0"/>
<sequence>MVVRKPKRTHKDVDEDIRRYKELLKRDIGTDIPPKRCRVKVEYEPEVEIKREEPEPKAVIAFRQTRSVTRRMAENPPMPRVSKPVETEPRQITRPLFKSIGNKSHKKGNKENQKNIAESQKVQNKNKNLTVPIPLENITKFAKLEDKVSFDNSYAGMIKLVNDNLDRDPRKSTIDIALHHRLISKNLVAEKEKLELKPDCYSDFYHKNALNVTSFFNSSDIDSFFEALSGFESQRELIRDKLKREIPLV</sequence>
<protein>
    <submittedName>
        <fullName evidence="2">Uncharacterized protein</fullName>
    </submittedName>
</protein>
<organism evidence="2 3">
    <name type="scientific">Scheffersomyces stipitis (strain ATCC 58785 / CBS 6054 / NBRC 10063 / NRRL Y-11545)</name>
    <name type="common">Yeast</name>
    <name type="synonym">Pichia stipitis</name>
    <dbReference type="NCBI Taxonomy" id="322104"/>
    <lineage>
        <taxon>Eukaryota</taxon>
        <taxon>Fungi</taxon>
        <taxon>Dikarya</taxon>
        <taxon>Ascomycota</taxon>
        <taxon>Saccharomycotina</taxon>
        <taxon>Pichiomycetes</taxon>
        <taxon>Debaryomycetaceae</taxon>
        <taxon>Scheffersomyces</taxon>
    </lineage>
</organism>
<keyword evidence="3" id="KW-1185">Reference proteome</keyword>
<proteinExistence type="predicted"/>
<dbReference type="GeneID" id="4839224"/>
<feature type="compositionally biased region" description="Polar residues" evidence="1">
    <location>
        <begin position="114"/>
        <end position="125"/>
    </location>
</feature>
<name>A3LVJ0_PICST</name>
<dbReference type="OMA" id="EHEVKTH"/>
<gene>
    <name evidence="2" type="ORF">PICST_32142</name>
</gene>
<dbReference type="HOGENOM" id="CLU_1116098_0_0_1"/>
<dbReference type="eggNOG" id="ENOG502RQIY">
    <property type="taxonomic scope" value="Eukaryota"/>
</dbReference>
<accession>A3LVJ0</accession>
<dbReference type="KEGG" id="pic:PICST_32142"/>